<dbReference type="Proteomes" id="UP000824202">
    <property type="component" value="Unassembled WGS sequence"/>
</dbReference>
<evidence type="ECO:0000259" key="3">
    <source>
        <dbReference type="Pfam" id="PF16344"/>
    </source>
</evidence>
<dbReference type="FunFam" id="2.60.120.1440:FF:000001">
    <property type="entry name" value="Putative anti-sigma factor"/>
    <property type="match status" value="1"/>
</dbReference>
<accession>A0A9D1UYD1</accession>
<dbReference type="PIRSF" id="PIRSF018266">
    <property type="entry name" value="FecR"/>
    <property type="match status" value="1"/>
</dbReference>
<keyword evidence="1" id="KW-0472">Membrane</keyword>
<feature type="transmembrane region" description="Helical" evidence="1">
    <location>
        <begin position="80"/>
        <end position="101"/>
    </location>
</feature>
<evidence type="ECO:0000313" key="4">
    <source>
        <dbReference type="EMBL" id="HIX02685.1"/>
    </source>
</evidence>
<reference evidence="4" key="1">
    <citation type="journal article" date="2021" name="PeerJ">
        <title>Extensive microbial diversity within the chicken gut microbiome revealed by metagenomics and culture.</title>
        <authorList>
            <person name="Gilroy R."/>
            <person name="Ravi A."/>
            <person name="Getino M."/>
            <person name="Pursley I."/>
            <person name="Horton D.L."/>
            <person name="Alikhan N.F."/>
            <person name="Baker D."/>
            <person name="Gharbi K."/>
            <person name="Hall N."/>
            <person name="Watson M."/>
            <person name="Adriaenssens E.M."/>
            <person name="Foster-Nyarko E."/>
            <person name="Jarju S."/>
            <person name="Secka A."/>
            <person name="Antonio M."/>
            <person name="Oren A."/>
            <person name="Chaudhuri R.R."/>
            <person name="La Ragione R."/>
            <person name="Hildebrand F."/>
            <person name="Pallen M.J."/>
        </authorList>
    </citation>
    <scope>NUCLEOTIDE SEQUENCE</scope>
    <source>
        <strain evidence="4">23274</strain>
    </source>
</reference>
<protein>
    <submittedName>
        <fullName evidence="4">DUF4974 domain-containing protein</fullName>
    </submittedName>
</protein>
<dbReference type="PANTHER" id="PTHR30273:SF2">
    <property type="entry name" value="PROTEIN FECR"/>
    <property type="match status" value="1"/>
</dbReference>
<dbReference type="GO" id="GO:0016989">
    <property type="term" value="F:sigma factor antagonist activity"/>
    <property type="evidence" value="ECO:0007669"/>
    <property type="project" value="TreeGrafter"/>
</dbReference>
<dbReference type="InterPro" id="IPR012373">
    <property type="entry name" value="Ferrdict_sens_TM"/>
</dbReference>
<proteinExistence type="predicted"/>
<dbReference type="Gene3D" id="2.60.120.1440">
    <property type="match status" value="1"/>
</dbReference>
<evidence type="ECO:0000313" key="5">
    <source>
        <dbReference type="Proteomes" id="UP000824202"/>
    </source>
</evidence>
<evidence type="ECO:0000259" key="2">
    <source>
        <dbReference type="Pfam" id="PF04773"/>
    </source>
</evidence>
<gene>
    <name evidence="4" type="ORF">H9863_01020</name>
</gene>
<dbReference type="PANTHER" id="PTHR30273">
    <property type="entry name" value="PERIPLASMIC SIGNAL SENSOR AND SIGMA FACTOR ACTIVATOR FECR-RELATED"/>
    <property type="match status" value="1"/>
</dbReference>
<evidence type="ECO:0000256" key="1">
    <source>
        <dbReference type="SAM" id="Phobius"/>
    </source>
</evidence>
<feature type="domain" description="Protein FecR C-terminal" evidence="3">
    <location>
        <begin position="310"/>
        <end position="378"/>
    </location>
</feature>
<keyword evidence="1" id="KW-0812">Transmembrane</keyword>
<dbReference type="AlphaFoldDB" id="A0A9D1UYD1"/>
<organism evidence="4 5">
    <name type="scientific">Candidatus Odoribacter faecigallinarum</name>
    <dbReference type="NCBI Taxonomy" id="2838706"/>
    <lineage>
        <taxon>Bacteria</taxon>
        <taxon>Pseudomonadati</taxon>
        <taxon>Bacteroidota</taxon>
        <taxon>Bacteroidia</taxon>
        <taxon>Bacteroidales</taxon>
        <taxon>Odoribacteraceae</taxon>
        <taxon>Odoribacter</taxon>
    </lineage>
</organism>
<comment type="caution">
    <text evidence="4">The sequence shown here is derived from an EMBL/GenBank/DDBJ whole genome shotgun (WGS) entry which is preliminary data.</text>
</comment>
<dbReference type="InterPro" id="IPR006860">
    <property type="entry name" value="FecR"/>
</dbReference>
<dbReference type="Pfam" id="PF16344">
    <property type="entry name" value="FecR_C"/>
    <property type="match status" value="1"/>
</dbReference>
<name>A0A9D1UYD1_9BACT</name>
<dbReference type="InterPro" id="IPR032508">
    <property type="entry name" value="FecR_C"/>
</dbReference>
<feature type="domain" description="FecR protein" evidence="2">
    <location>
        <begin position="176"/>
        <end position="266"/>
    </location>
</feature>
<dbReference type="EMBL" id="DXFT01000019">
    <property type="protein sequence ID" value="HIX02685.1"/>
    <property type="molecule type" value="Genomic_DNA"/>
</dbReference>
<sequence>MNPFENIEDLILRYLEGTATDAECHELKNLFARNKDAKKLFEQTARTWQYGKYSNKWAKIDMAKAWNSILTKVRKKRQRIIFRWSMAASFALFIGASLFFLHKREAPTLTANIPDTTQNQVQLVLSSGEKIAIANHTGKFLNEQGTLIQNDSALLSYTTSGMYSGDQVTYNTLIVPRGCEYRIRLADSTMVILNAESRLTYPTAFTGASREVTLEGEGYFDVTPDKERPFTVKTPTIQVEVLGTSFNVSAYKDETSNEVTLVQGRVNVYSEAGKNKLFPNQQFTYNLNSHKINIHTVNIEPYTAWTTGILVFDGTPLEEVTQKLARWYNTNFIFMSEELKNIRFSGRFPKYEQLPYILSLISETTEVQLNLKDNTVVIY</sequence>
<keyword evidence="1" id="KW-1133">Transmembrane helix</keyword>
<dbReference type="Gene3D" id="3.55.50.30">
    <property type="match status" value="1"/>
</dbReference>
<dbReference type="Pfam" id="PF04773">
    <property type="entry name" value="FecR"/>
    <property type="match status" value="1"/>
</dbReference>
<reference evidence="4" key="2">
    <citation type="submission" date="2021-04" db="EMBL/GenBank/DDBJ databases">
        <authorList>
            <person name="Gilroy R."/>
        </authorList>
    </citation>
    <scope>NUCLEOTIDE SEQUENCE</scope>
    <source>
        <strain evidence="4">23274</strain>
    </source>
</reference>